<dbReference type="SMART" id="SM01302">
    <property type="entry name" value="Raptor_N"/>
    <property type="match status" value="1"/>
</dbReference>
<evidence type="ECO:0000256" key="2">
    <source>
        <dbReference type="ARBA" id="ARBA00022574"/>
    </source>
</evidence>
<comment type="similarity">
    <text evidence="1">Belongs to the WD repeat RAPTOR family.</text>
</comment>
<dbReference type="EMBL" id="JALJOQ010000010">
    <property type="protein sequence ID" value="KAK9811932.1"/>
    <property type="molecule type" value="Genomic_DNA"/>
</dbReference>
<feature type="domain" description="Raptor N-terminal CASPase-like" evidence="5">
    <location>
        <begin position="81"/>
        <end position="234"/>
    </location>
</feature>
<keyword evidence="7" id="KW-1185">Reference proteome</keyword>
<dbReference type="Gene3D" id="1.25.10.10">
    <property type="entry name" value="Leucine-rich Repeat Variant"/>
    <property type="match status" value="1"/>
</dbReference>
<feature type="compositionally biased region" description="Low complexity" evidence="4">
    <location>
        <begin position="969"/>
        <end position="992"/>
    </location>
</feature>
<dbReference type="GO" id="GO:0031931">
    <property type="term" value="C:TORC1 complex"/>
    <property type="evidence" value="ECO:0007669"/>
    <property type="project" value="InterPro"/>
</dbReference>
<dbReference type="InterPro" id="IPR016024">
    <property type="entry name" value="ARM-type_fold"/>
</dbReference>
<protein>
    <recommendedName>
        <fullName evidence="5">Raptor N-terminal CASPase-like domain-containing protein</fullName>
    </recommendedName>
</protein>
<feature type="region of interest" description="Disordered" evidence="4">
    <location>
        <begin position="1"/>
        <end position="50"/>
    </location>
</feature>
<dbReference type="SUPFAM" id="SSF50978">
    <property type="entry name" value="WD40 repeat-like"/>
    <property type="match status" value="1"/>
</dbReference>
<dbReference type="Pfam" id="PF14538">
    <property type="entry name" value="Raptor_N"/>
    <property type="match status" value="1"/>
</dbReference>
<dbReference type="InterPro" id="IPR001680">
    <property type="entry name" value="WD40_rpt"/>
</dbReference>
<dbReference type="SUPFAM" id="SSF48371">
    <property type="entry name" value="ARM repeat"/>
    <property type="match status" value="1"/>
</dbReference>
<feature type="compositionally biased region" description="Low complexity" evidence="4">
    <location>
        <begin position="10"/>
        <end position="19"/>
    </location>
</feature>
<dbReference type="PANTHER" id="PTHR12848:SF16">
    <property type="entry name" value="REGULATORY-ASSOCIATED PROTEIN OF MTOR"/>
    <property type="match status" value="1"/>
</dbReference>
<accession>A0AAW1PVF1</accession>
<evidence type="ECO:0000256" key="3">
    <source>
        <dbReference type="ARBA" id="ARBA00022737"/>
    </source>
</evidence>
<feature type="region of interest" description="Disordered" evidence="4">
    <location>
        <begin position="738"/>
        <end position="772"/>
    </location>
</feature>
<dbReference type="Proteomes" id="UP001465755">
    <property type="component" value="Unassembled WGS sequence"/>
</dbReference>
<keyword evidence="2" id="KW-0853">WD repeat</keyword>
<keyword evidence="3" id="KW-0677">Repeat</keyword>
<dbReference type="GO" id="GO:0030674">
    <property type="term" value="F:protein-macromolecule adaptor activity"/>
    <property type="evidence" value="ECO:0007669"/>
    <property type="project" value="TreeGrafter"/>
</dbReference>
<comment type="caution">
    <text evidence="6">The sequence shown here is derived from an EMBL/GenBank/DDBJ whole genome shotgun (WGS) entry which is preliminary data.</text>
</comment>
<dbReference type="GO" id="GO:0071230">
    <property type="term" value="P:cellular response to amino acid stimulus"/>
    <property type="evidence" value="ECO:0007669"/>
    <property type="project" value="TreeGrafter"/>
</dbReference>
<evidence type="ECO:0000313" key="7">
    <source>
        <dbReference type="Proteomes" id="UP001465755"/>
    </source>
</evidence>
<feature type="compositionally biased region" description="Polar residues" evidence="4">
    <location>
        <begin position="907"/>
        <end position="916"/>
    </location>
</feature>
<dbReference type="InterPro" id="IPR029347">
    <property type="entry name" value="Raptor_N"/>
</dbReference>
<gene>
    <name evidence="6" type="ORF">WJX73_000545</name>
</gene>
<dbReference type="PANTHER" id="PTHR12848">
    <property type="entry name" value="REGULATORY-ASSOCIATED PROTEIN OF MTOR"/>
    <property type="match status" value="1"/>
</dbReference>
<evidence type="ECO:0000256" key="1">
    <source>
        <dbReference type="ARBA" id="ARBA00009257"/>
    </source>
</evidence>
<feature type="compositionally biased region" description="Low complexity" evidence="4">
    <location>
        <begin position="889"/>
        <end position="900"/>
    </location>
</feature>
<feature type="compositionally biased region" description="Basic and acidic residues" evidence="4">
    <location>
        <begin position="738"/>
        <end position="761"/>
    </location>
</feature>
<dbReference type="Gene3D" id="2.130.10.10">
    <property type="entry name" value="YVTN repeat-like/Quinoprotein amine dehydrogenase"/>
    <property type="match status" value="2"/>
</dbReference>
<dbReference type="SMART" id="SM00320">
    <property type="entry name" value="WD40"/>
    <property type="match status" value="5"/>
</dbReference>
<dbReference type="InterPro" id="IPR036322">
    <property type="entry name" value="WD40_repeat_dom_sf"/>
</dbReference>
<reference evidence="6 7" key="1">
    <citation type="journal article" date="2024" name="Nat. Commun.">
        <title>Phylogenomics reveals the evolutionary origins of lichenization in chlorophyte algae.</title>
        <authorList>
            <person name="Puginier C."/>
            <person name="Libourel C."/>
            <person name="Otte J."/>
            <person name="Skaloud P."/>
            <person name="Haon M."/>
            <person name="Grisel S."/>
            <person name="Petersen M."/>
            <person name="Berrin J.G."/>
            <person name="Delaux P.M."/>
            <person name="Dal Grande F."/>
            <person name="Keller J."/>
        </authorList>
    </citation>
    <scope>NUCLEOTIDE SEQUENCE [LARGE SCALE GENOMIC DNA]</scope>
    <source>
        <strain evidence="6 7">SAG 2036</strain>
    </source>
</reference>
<dbReference type="GO" id="GO:0030307">
    <property type="term" value="P:positive regulation of cell growth"/>
    <property type="evidence" value="ECO:0007669"/>
    <property type="project" value="TreeGrafter"/>
</dbReference>
<proteinExistence type="inferred from homology"/>
<feature type="region of interest" description="Disordered" evidence="4">
    <location>
        <begin position="786"/>
        <end position="992"/>
    </location>
</feature>
<evidence type="ECO:0000259" key="5">
    <source>
        <dbReference type="SMART" id="SM01302"/>
    </source>
</evidence>
<dbReference type="InterPro" id="IPR011989">
    <property type="entry name" value="ARM-like"/>
</dbReference>
<evidence type="ECO:0000313" key="6">
    <source>
        <dbReference type="EMBL" id="KAK9811932.1"/>
    </source>
</evidence>
<sequence length="1485" mass="160182">MAGSDGGQPGAAAPIAASPSELTDELARRLTLSDEAEQPLPQVDMEPPRFFSEARHSTYDSKEAASEQAVDLAAKRRQKERLKTTAVALVMCLNIGVDPPDVIKISPCARLECWVDPLSMQGPKALDTIGNALQAQYERWQPRAKYKKHLDPTIDDVKKLAMTCRRMAKNERVLFHYNGHGVPRPTVNGEVWVFNKTYTQYIPMSIYDLQSWVGSPCIYVLDCAAAGLLVHSFRSFAEQRSQELEAYGDAGGGQPGFSAQDDVMHDCILLGACGPNQVLPQSPELPADIFTACLTTPIRVALRWFCSRSLLRAQGLSKELVDRIPGKQTDRKTPLGELNWIFTAITDTIAWNLLPRSLFQRLFRQDLLVASLFRNFLLAERIMRAVSCTPVSLPRLPPSHQHHMWQAWDMAAELCLLQLPALLADNSVEFQPSPFFSQQLTAFELWLQHGSRDRKPPEQLPIVLQVLLSQVHRLRALVLLGRFLDMGAWAVDLALSVGIFPYVLKLLQTTAVDLRPTLVFIWTKILACDPSCQSDLIKDNGHHYFIKFLEAPDAGTSAETRAQAAFVLATICHGCGPGRPNYRAHQEVCNGAQLLRVLVTNLLLSGEVEGAASSPLLIKWLLLCFGRFCEDSPDLAAPALTMDVMQVLPLMLRHSQAELRAAAAFALACLIQVDAEGAEAPSANRMELERDIACCLLTVMYDASPLVRCEAGLGITRLMTAPAHNVFFQDAVREQQREGKKEAARMLAERQAAERATDRSNAHSSSRLRPATRTCSADVEYLTNPISSSLPNGDSHHGKAPASMPASPTGLRHRPGSLGFEINPGMFAAGRPSTSVSPESPADIASYKSGGNSGSPGNPPNGSSYASQDAARVSLAPPLPPPRPSMENSTARASTASLRSLPERWNSEQLPATLSHMSLPDLATQPSGLTDARISNGSGGSGTPAGEGVLKPGRWRSWKALTGAGGSSSQGPSSPSSQAGGAAPSQSGAQQQNIPPAEAFFRHPLILQTVGAHNQSDIPTSRQLPPSYLWEMSCHHLAMPLLDPQDINPGTAGMPLAPDFAQVSSSRTARRLMQRQEASERFREHPDGYSIEQRCLAEMRQPSDRQSSAVLWHPFRADIVTADTLGFAQVTKFSRFAQRYDEDRGVDSILLGDQNCFHVCSGAAPDAAAAAAKASPTGVVSLQHLNEVHAAVLLVGCADGGVRVWRNHTFAGQQRLSTAFQAVPVAGKTVMGGPVARAVFASSERWGSLLASGGTAPNRVHMWSLLQEQCVQQFELEVAQGECITHLAASREGNHFCAGTSDGHVHILDPRVGAGAVAHLQLHRSPLVSLAAGSAGQPNLLITGCAADGSIKLSDVRLTGQQQQQQPDNSSGAGISVVKTVSTDLKGSMTAMAVHCDAPLIAAGSSHQMVKLWNAGGEEQGPPIRIHTSLLAARPGPISHLAFHPHRLQLAAATADPFVTLFELRHPRLDGFLRPPSPAPSGVLL</sequence>
<dbReference type="GO" id="GO:0031929">
    <property type="term" value="P:TOR signaling"/>
    <property type="evidence" value="ECO:0007669"/>
    <property type="project" value="InterPro"/>
</dbReference>
<dbReference type="InterPro" id="IPR004083">
    <property type="entry name" value="Raptor"/>
</dbReference>
<name>A0AAW1PVF1_9CHLO</name>
<dbReference type="GO" id="GO:0009267">
    <property type="term" value="P:cellular response to starvation"/>
    <property type="evidence" value="ECO:0007669"/>
    <property type="project" value="TreeGrafter"/>
</dbReference>
<organism evidence="6 7">
    <name type="scientific">Symbiochloris irregularis</name>
    <dbReference type="NCBI Taxonomy" id="706552"/>
    <lineage>
        <taxon>Eukaryota</taxon>
        <taxon>Viridiplantae</taxon>
        <taxon>Chlorophyta</taxon>
        <taxon>core chlorophytes</taxon>
        <taxon>Trebouxiophyceae</taxon>
        <taxon>Trebouxiales</taxon>
        <taxon>Trebouxiaceae</taxon>
        <taxon>Symbiochloris</taxon>
    </lineage>
</organism>
<dbReference type="GO" id="GO:0005737">
    <property type="term" value="C:cytoplasm"/>
    <property type="evidence" value="ECO:0007669"/>
    <property type="project" value="TreeGrafter"/>
</dbReference>
<dbReference type="InterPro" id="IPR015943">
    <property type="entry name" value="WD40/YVTN_repeat-like_dom_sf"/>
</dbReference>
<dbReference type="GO" id="GO:0010506">
    <property type="term" value="P:regulation of autophagy"/>
    <property type="evidence" value="ECO:0007669"/>
    <property type="project" value="TreeGrafter"/>
</dbReference>
<dbReference type="PRINTS" id="PR01547">
    <property type="entry name" value="YEAST176DUF"/>
</dbReference>
<evidence type="ECO:0000256" key="4">
    <source>
        <dbReference type="SAM" id="MobiDB-lite"/>
    </source>
</evidence>